<gene>
    <name evidence="1" type="ORF">NCTC11820_01531</name>
</gene>
<protein>
    <submittedName>
        <fullName evidence="1">Rhamnan synthesis protein F</fullName>
    </submittedName>
</protein>
<reference evidence="1 2" key="1">
    <citation type="submission" date="2018-06" db="EMBL/GenBank/DDBJ databases">
        <authorList>
            <consortium name="Pathogen Informatics"/>
            <person name="Doyle S."/>
        </authorList>
    </citation>
    <scope>NUCLEOTIDE SEQUENCE [LARGE SCALE GENOMIC DNA]</scope>
    <source>
        <strain evidence="1 2">NCTC11820</strain>
    </source>
</reference>
<organism evidence="1 2">
    <name type="scientific">Mobiluncus curtisii</name>
    <dbReference type="NCBI Taxonomy" id="2051"/>
    <lineage>
        <taxon>Bacteria</taxon>
        <taxon>Bacillati</taxon>
        <taxon>Actinomycetota</taxon>
        <taxon>Actinomycetes</taxon>
        <taxon>Actinomycetales</taxon>
        <taxon>Actinomycetaceae</taxon>
        <taxon>Mobiluncus</taxon>
    </lineage>
</organism>
<accession>A0A2X2YN10</accession>
<name>A0A2X2YN10_9ACTO</name>
<dbReference type="Pfam" id="PF05045">
    <property type="entry name" value="RgpF"/>
    <property type="match status" value="1"/>
</dbReference>
<sequence length="709" mass="80663">MRLKFPTPARVRRTLARYRQAARVRVYNAMEDGRLSQLWNKKHAPVDYLDWVARGAGRRDSGHPDAWRVDSQFDFETDCRLAVVMHVYYPDLVTEIVQRLSNIPVEFDMFITNASGADLPLLPQQIHERLPLLKHLVVVPVENHGRDIFPLVQLVNFGALDPYQLILKVHTKKSAWRENHPDLEGSGAQWKDEFLDALLGSKDSVEKIMSAFGADPWLGLVTAPGNIVGPQFWGGDQALTAELLRRLEMQLKPSKLKFAAGSMYWVRGFVIQGLRSLGLSATDFETEAGQIDATTAHALERAIGILTTEAGLKLRETNQLALPMDKSGNDHVVPGTDHYLEQSWQRFNPTSQIQPIARFIPFYLPQFHPTIENNRWWGAGFTEWTNVTAAKPVYQGHDQPKLPSDLGFYDLRLDEVRIAQAELAARHGINGFMYYYYWFAGKRLLNLPVERLHSADPATVNMPFCLMWANENWTRSWDGRNKDILIGQRYDDVPAEKFIDDVVEFLRDSRYMRVAGKAILAIYRPAQIPNFTDVVKHWRERARELGIGELWLLSVDVATEFDGLGASVSELGLDGSLGFPPHNLPWEGAPAGSVKMRRKMRGSVLSYPALVQVATEKLRRLPRELSPGVMVNFDNTARRQWKPDVWYGANPYLFRRWLAAAARSVLDRPAPERIVFINAWNEWAEGAILEPTQRFGKTYLQAVRDVAFG</sequence>
<proteinExistence type="predicted"/>
<dbReference type="Gene3D" id="3.20.20.80">
    <property type="entry name" value="Glycosidases"/>
    <property type="match status" value="1"/>
</dbReference>
<dbReference type="InterPro" id="IPR007739">
    <property type="entry name" value="RgpF"/>
</dbReference>
<dbReference type="InterPro" id="IPR032719">
    <property type="entry name" value="WbsX"/>
</dbReference>
<dbReference type="Proteomes" id="UP000250245">
    <property type="component" value="Unassembled WGS sequence"/>
</dbReference>
<dbReference type="Pfam" id="PF14307">
    <property type="entry name" value="Glyco_tran_WbsX"/>
    <property type="match status" value="1"/>
</dbReference>
<dbReference type="PANTHER" id="PTHR41244:SF1">
    <property type="entry name" value="GLYCOSYLTRANSFERASE"/>
    <property type="match status" value="1"/>
</dbReference>
<evidence type="ECO:0000313" key="2">
    <source>
        <dbReference type="Proteomes" id="UP000250245"/>
    </source>
</evidence>
<evidence type="ECO:0000313" key="1">
    <source>
        <dbReference type="EMBL" id="SQB65464.1"/>
    </source>
</evidence>
<dbReference type="RefSeq" id="WP_236585823.1">
    <property type="nucleotide sequence ID" value="NZ_CAMYEK010000008.1"/>
</dbReference>
<dbReference type="GeneID" id="55565194"/>
<dbReference type="CDD" id="cd11579">
    <property type="entry name" value="Glyco_tran_WbsX"/>
    <property type="match status" value="1"/>
</dbReference>
<dbReference type="PANTHER" id="PTHR41244">
    <property type="entry name" value="RHAMNAN SYNTHESIS F"/>
    <property type="match status" value="1"/>
</dbReference>
<dbReference type="EMBL" id="UASJ01000001">
    <property type="protein sequence ID" value="SQB65464.1"/>
    <property type="molecule type" value="Genomic_DNA"/>
</dbReference>
<dbReference type="AlphaFoldDB" id="A0A2X2YN10"/>